<dbReference type="InterPro" id="IPR001289">
    <property type="entry name" value="NFYA"/>
</dbReference>
<accession>A0AAX4JCF2</accession>
<dbReference type="SMART" id="SM00521">
    <property type="entry name" value="CBF"/>
    <property type="match status" value="1"/>
</dbReference>
<dbReference type="GeneID" id="90541465"/>
<dbReference type="Pfam" id="PF02045">
    <property type="entry name" value="CBFB_NFYA"/>
    <property type="match status" value="1"/>
</dbReference>
<feature type="compositionally biased region" description="Basic residues" evidence="7">
    <location>
        <begin position="89"/>
        <end position="101"/>
    </location>
</feature>
<feature type="region of interest" description="Disordered" evidence="7">
    <location>
        <begin position="85"/>
        <end position="122"/>
    </location>
</feature>
<dbReference type="Gene3D" id="6.10.250.2430">
    <property type="match status" value="1"/>
</dbReference>
<dbReference type="Proteomes" id="UP001334084">
    <property type="component" value="Chromosome 5"/>
</dbReference>
<keyword evidence="2 6" id="KW-0805">Transcription regulation</keyword>
<evidence type="ECO:0000256" key="7">
    <source>
        <dbReference type="SAM" id="MobiDB-lite"/>
    </source>
</evidence>
<comment type="function">
    <text evidence="6">Component of the sequence-specific heterotrimeric transcription factor (NF-Y) which specifically recognizes a 5'-CCAAT-3' box motif found in the promoters of its target genes.</text>
</comment>
<keyword evidence="3 6" id="KW-0238">DNA-binding</keyword>
<keyword evidence="5 6" id="KW-0539">Nucleus</keyword>
<dbReference type="AlphaFoldDB" id="A0AAX4JCF2"/>
<feature type="compositionally biased region" description="Basic and acidic residues" evidence="7">
    <location>
        <begin position="106"/>
        <end position="122"/>
    </location>
</feature>
<comment type="subunit">
    <text evidence="6">Heterotrimer.</text>
</comment>
<dbReference type="PANTHER" id="PTHR12632">
    <property type="entry name" value="TRANSCRIPTION FACTOR NF-Y ALPHA-RELATED"/>
    <property type="match status" value="1"/>
</dbReference>
<evidence type="ECO:0000313" key="8">
    <source>
        <dbReference type="EMBL" id="WUR03652.1"/>
    </source>
</evidence>
<proteinExistence type="inferred from homology"/>
<dbReference type="RefSeq" id="XP_065329797.1">
    <property type="nucleotide sequence ID" value="XM_065473725.1"/>
</dbReference>
<dbReference type="GO" id="GO:0003700">
    <property type="term" value="F:DNA-binding transcription factor activity"/>
    <property type="evidence" value="ECO:0007669"/>
    <property type="project" value="UniProtKB-UniRule"/>
</dbReference>
<protein>
    <recommendedName>
        <fullName evidence="6">Transcriptional activator HAP2</fullName>
    </recommendedName>
</protein>
<name>A0AAX4JCF2_9MICR</name>
<feature type="compositionally biased region" description="Acidic residues" evidence="7">
    <location>
        <begin position="1"/>
        <end position="12"/>
    </location>
</feature>
<evidence type="ECO:0000256" key="2">
    <source>
        <dbReference type="ARBA" id="ARBA00023015"/>
    </source>
</evidence>
<evidence type="ECO:0000256" key="3">
    <source>
        <dbReference type="ARBA" id="ARBA00023125"/>
    </source>
</evidence>
<comment type="subcellular location">
    <subcellularLocation>
        <location evidence="1 6">Nucleus</location>
    </subcellularLocation>
</comment>
<gene>
    <name evidence="8" type="ORF">VNE69_05241</name>
</gene>
<sequence>MKLDSETSDEEINTNTKLNIPSMPHITPNNYNNDIPPMSTYSYEYYNEQGDQPIYVNIKQLGCIQKRKARREYLDTLMAEHKNNYLHESRHRHAMQRKRAPTGRFLTKEESKKLNENEEQYK</sequence>
<keyword evidence="4 6" id="KW-0804">Transcription</keyword>
<dbReference type="GO" id="GO:0005634">
    <property type="term" value="C:nucleus"/>
    <property type="evidence" value="ECO:0007669"/>
    <property type="project" value="UniProtKB-SubCell"/>
</dbReference>
<keyword evidence="9" id="KW-1185">Reference proteome</keyword>
<evidence type="ECO:0000256" key="4">
    <source>
        <dbReference type="ARBA" id="ARBA00023163"/>
    </source>
</evidence>
<evidence type="ECO:0000256" key="5">
    <source>
        <dbReference type="ARBA" id="ARBA00023242"/>
    </source>
</evidence>
<dbReference type="PROSITE" id="PS51152">
    <property type="entry name" value="NFYA_HAP2_2"/>
    <property type="match status" value="1"/>
</dbReference>
<dbReference type="EMBL" id="CP142730">
    <property type="protein sequence ID" value="WUR03652.1"/>
    <property type="molecule type" value="Genomic_DNA"/>
</dbReference>
<dbReference type="KEGG" id="vnx:VNE69_05241"/>
<evidence type="ECO:0000313" key="9">
    <source>
        <dbReference type="Proteomes" id="UP001334084"/>
    </source>
</evidence>
<reference evidence="8" key="1">
    <citation type="journal article" date="2024" name="BMC Genomics">
        <title>Functional annotation of a divergent genome using sequence and structure-based similarity.</title>
        <authorList>
            <person name="Svedberg D."/>
            <person name="Winiger R.R."/>
            <person name="Berg A."/>
            <person name="Sharma H."/>
            <person name="Tellgren-Roth C."/>
            <person name="Debrunner-Vossbrinck B.A."/>
            <person name="Vossbrinck C.R."/>
            <person name="Barandun J."/>
        </authorList>
    </citation>
    <scope>NUCLEOTIDE SEQUENCE</scope>
    <source>
        <strain evidence="8">Illinois isolate</strain>
    </source>
</reference>
<evidence type="ECO:0000256" key="6">
    <source>
        <dbReference type="RuleBase" id="RU367155"/>
    </source>
</evidence>
<feature type="region of interest" description="Disordered" evidence="7">
    <location>
        <begin position="1"/>
        <end position="31"/>
    </location>
</feature>
<organism evidence="8 9">
    <name type="scientific">Vairimorpha necatrix</name>
    <dbReference type="NCBI Taxonomy" id="6039"/>
    <lineage>
        <taxon>Eukaryota</taxon>
        <taxon>Fungi</taxon>
        <taxon>Fungi incertae sedis</taxon>
        <taxon>Microsporidia</taxon>
        <taxon>Nosematidae</taxon>
        <taxon>Vairimorpha</taxon>
    </lineage>
</organism>
<comment type="similarity">
    <text evidence="6">Belongs to the NFYA/HAP2 subunit family.</text>
</comment>
<evidence type="ECO:0000256" key="1">
    <source>
        <dbReference type="ARBA" id="ARBA00004123"/>
    </source>
</evidence>
<dbReference type="GO" id="GO:0003677">
    <property type="term" value="F:DNA binding"/>
    <property type="evidence" value="ECO:0007669"/>
    <property type="project" value="UniProtKB-KW"/>
</dbReference>